<protein>
    <submittedName>
        <fullName evidence="1">4HBT domain-containing protein</fullName>
    </submittedName>
</protein>
<reference evidence="2" key="1">
    <citation type="journal article" date="2023" name="Hortic. Res.">
        <title>A chromosome-level phased genome enabling allele-level studies in sweet orange: a case study on citrus Huanglongbing tolerance.</title>
        <authorList>
            <person name="Wu B."/>
            <person name="Yu Q."/>
            <person name="Deng Z."/>
            <person name="Duan Y."/>
            <person name="Luo F."/>
            <person name="Gmitter F. Jr."/>
        </authorList>
    </citation>
    <scope>NUCLEOTIDE SEQUENCE [LARGE SCALE GENOMIC DNA]</scope>
    <source>
        <strain evidence="2">cv. Valencia</strain>
    </source>
</reference>
<sequence length="175" mass="18844">MAQQSSAKEVDPEDVSKVIVFLKEVGASSSIPDDCCTNDSYSNILGRHIKVHKIQRGRLICHLSVKPAILNFFDGIHGGAIAAFSERMAIACARTVVAEDKEIFLGELGISYLSAAPRNAELIMEASVVRSGRNVTVVAVEFKFNDTGKLHFSLLLISPSMVRGSGAANAQLKQL</sequence>
<comment type="caution">
    <text evidence="1">The sequence shown here is derived from an EMBL/GenBank/DDBJ whole genome shotgun (WGS) entry which is preliminary data.</text>
</comment>
<evidence type="ECO:0000313" key="1">
    <source>
        <dbReference type="EMBL" id="KAH9788017.1"/>
    </source>
</evidence>
<gene>
    <name evidence="1" type="ORF">KPL71_010772</name>
</gene>
<keyword evidence="2" id="KW-1185">Reference proteome</keyword>
<dbReference type="EMBL" id="CM039172">
    <property type="protein sequence ID" value="KAH9788017.1"/>
    <property type="molecule type" value="Genomic_DNA"/>
</dbReference>
<organism evidence="1 2">
    <name type="scientific">Citrus sinensis</name>
    <name type="common">Sweet orange</name>
    <name type="synonym">Citrus aurantium var. sinensis</name>
    <dbReference type="NCBI Taxonomy" id="2711"/>
    <lineage>
        <taxon>Eukaryota</taxon>
        <taxon>Viridiplantae</taxon>
        <taxon>Streptophyta</taxon>
        <taxon>Embryophyta</taxon>
        <taxon>Tracheophyta</taxon>
        <taxon>Spermatophyta</taxon>
        <taxon>Magnoliopsida</taxon>
        <taxon>eudicotyledons</taxon>
        <taxon>Gunneridae</taxon>
        <taxon>Pentapetalae</taxon>
        <taxon>rosids</taxon>
        <taxon>malvids</taxon>
        <taxon>Sapindales</taxon>
        <taxon>Rutaceae</taxon>
        <taxon>Aurantioideae</taxon>
        <taxon>Citrus</taxon>
    </lineage>
</organism>
<accession>A0ACB8MQX6</accession>
<proteinExistence type="predicted"/>
<evidence type="ECO:0000313" key="2">
    <source>
        <dbReference type="Proteomes" id="UP000829398"/>
    </source>
</evidence>
<dbReference type="Proteomes" id="UP000829398">
    <property type="component" value="Chromosome 3"/>
</dbReference>
<name>A0ACB8MQX6_CITSI</name>